<keyword evidence="1" id="KW-0472">Membrane</keyword>
<keyword evidence="1" id="KW-1133">Transmembrane helix</keyword>
<evidence type="ECO:0000313" key="3">
    <source>
        <dbReference type="Proteomes" id="UP000199668"/>
    </source>
</evidence>
<evidence type="ECO:0000313" key="2">
    <source>
        <dbReference type="EMBL" id="SFM22854.1"/>
    </source>
</evidence>
<sequence length="89" mass="9877">MQQRMFFLVTYWIMVAIGLASFYYTFIDYGFGITVLITVITGTSAALLANALRSRLLIILAVLLFFSSLIFIGIISIDDLVAAFIVEGK</sequence>
<feature type="transmembrane region" description="Helical" evidence="1">
    <location>
        <begin position="30"/>
        <end position="49"/>
    </location>
</feature>
<keyword evidence="1" id="KW-0812">Transmembrane</keyword>
<organism evidence="2 3">
    <name type="scientific">Salibacterium qingdaonense</name>
    <dbReference type="NCBI Taxonomy" id="266892"/>
    <lineage>
        <taxon>Bacteria</taxon>
        <taxon>Bacillati</taxon>
        <taxon>Bacillota</taxon>
        <taxon>Bacilli</taxon>
        <taxon>Bacillales</taxon>
        <taxon>Bacillaceae</taxon>
    </lineage>
</organism>
<protein>
    <submittedName>
        <fullName evidence="2">Uncharacterized protein</fullName>
    </submittedName>
</protein>
<feature type="transmembrane region" description="Helical" evidence="1">
    <location>
        <begin position="5"/>
        <end position="24"/>
    </location>
</feature>
<accession>A0A1I4P4S7</accession>
<dbReference type="EMBL" id="FOTY01000023">
    <property type="protein sequence ID" value="SFM22854.1"/>
    <property type="molecule type" value="Genomic_DNA"/>
</dbReference>
<dbReference type="Proteomes" id="UP000199668">
    <property type="component" value="Unassembled WGS sequence"/>
</dbReference>
<proteinExistence type="predicted"/>
<evidence type="ECO:0000256" key="1">
    <source>
        <dbReference type="SAM" id="Phobius"/>
    </source>
</evidence>
<feature type="transmembrane region" description="Helical" evidence="1">
    <location>
        <begin position="56"/>
        <end position="77"/>
    </location>
</feature>
<dbReference type="RefSeq" id="WP_090927699.1">
    <property type="nucleotide sequence ID" value="NZ_FOTY01000023.1"/>
</dbReference>
<reference evidence="2 3" key="1">
    <citation type="submission" date="2016-10" db="EMBL/GenBank/DDBJ databases">
        <authorList>
            <person name="de Groot N.N."/>
        </authorList>
    </citation>
    <scope>NUCLEOTIDE SEQUENCE [LARGE SCALE GENOMIC DNA]</scope>
    <source>
        <strain evidence="2 3">CGMCC 1.6134</strain>
    </source>
</reference>
<name>A0A1I4P4S7_9BACI</name>
<keyword evidence="3" id="KW-1185">Reference proteome</keyword>
<gene>
    <name evidence="2" type="ORF">SAMN04488054_12319</name>
</gene>
<dbReference type="AlphaFoldDB" id="A0A1I4P4S7"/>